<evidence type="ECO:0000313" key="6">
    <source>
        <dbReference type="EMBL" id="MBC8534134.1"/>
    </source>
</evidence>
<evidence type="ECO:0000256" key="3">
    <source>
        <dbReference type="ARBA" id="ARBA00022989"/>
    </source>
</evidence>
<keyword evidence="4 5" id="KW-0472">Membrane</keyword>
<dbReference type="InterPro" id="IPR003825">
    <property type="entry name" value="Colicin-V_CvpA"/>
</dbReference>
<organism evidence="6 7">
    <name type="scientific">Yeguia hominis</name>
    <dbReference type="NCBI Taxonomy" id="2763662"/>
    <lineage>
        <taxon>Bacteria</taxon>
        <taxon>Bacillati</taxon>
        <taxon>Bacillota</taxon>
        <taxon>Clostridia</taxon>
        <taxon>Eubacteriales</taxon>
        <taxon>Yeguiaceae</taxon>
        <taxon>Yeguia</taxon>
    </lineage>
</organism>
<feature type="transmembrane region" description="Helical" evidence="5">
    <location>
        <begin position="129"/>
        <end position="150"/>
    </location>
</feature>
<feature type="transmembrane region" description="Helical" evidence="5">
    <location>
        <begin position="170"/>
        <end position="197"/>
    </location>
</feature>
<dbReference type="PANTHER" id="PTHR37306:SF1">
    <property type="entry name" value="COLICIN V PRODUCTION PROTEIN"/>
    <property type="match status" value="1"/>
</dbReference>
<evidence type="ECO:0000313" key="7">
    <source>
        <dbReference type="Proteomes" id="UP000651482"/>
    </source>
</evidence>
<evidence type="ECO:0000256" key="4">
    <source>
        <dbReference type="ARBA" id="ARBA00023136"/>
    </source>
</evidence>
<evidence type="ECO:0000256" key="2">
    <source>
        <dbReference type="ARBA" id="ARBA00022692"/>
    </source>
</evidence>
<dbReference type="Proteomes" id="UP000651482">
    <property type="component" value="Unassembled WGS sequence"/>
</dbReference>
<dbReference type="GO" id="GO:0016020">
    <property type="term" value="C:membrane"/>
    <property type="evidence" value="ECO:0007669"/>
    <property type="project" value="UniProtKB-SubCell"/>
</dbReference>
<dbReference type="GO" id="GO:0009403">
    <property type="term" value="P:toxin biosynthetic process"/>
    <property type="evidence" value="ECO:0007669"/>
    <property type="project" value="InterPro"/>
</dbReference>
<dbReference type="Pfam" id="PF02674">
    <property type="entry name" value="Colicin_V"/>
    <property type="match status" value="1"/>
</dbReference>
<dbReference type="EMBL" id="JACRSN010000012">
    <property type="protein sequence ID" value="MBC8534134.1"/>
    <property type="molecule type" value="Genomic_DNA"/>
</dbReference>
<proteinExistence type="predicted"/>
<dbReference type="RefSeq" id="WP_249319792.1">
    <property type="nucleotide sequence ID" value="NZ_JACRSN010000012.1"/>
</dbReference>
<evidence type="ECO:0000256" key="5">
    <source>
        <dbReference type="SAM" id="Phobius"/>
    </source>
</evidence>
<protein>
    <submittedName>
        <fullName evidence="6">CvpA family protein</fullName>
    </submittedName>
</protein>
<keyword evidence="7" id="KW-1185">Reference proteome</keyword>
<name>A0A926DB58_9FIRM</name>
<comment type="subcellular location">
    <subcellularLocation>
        <location evidence="1">Membrane</location>
        <topology evidence="1">Multi-pass membrane protein</topology>
    </subcellularLocation>
</comment>
<dbReference type="AlphaFoldDB" id="A0A926DB58"/>
<comment type="caution">
    <text evidence="6">The sequence shown here is derived from an EMBL/GenBank/DDBJ whole genome shotgun (WGS) entry which is preliminary data.</text>
</comment>
<sequence>MKYLFDGILILVFLLCVGIGKRKGFVRSLFSLFSGVLSAIAAMLAGRFLAGWCYDTLIHKALVERFTKAIAASEAADRTEALWESLPRVLQNLMNHAGMSGKSLGASAEKTGEALAEHAARVLQPVVTALLEILFALILFFVCLLLLRFLARVLDGIFQLPVLHTINSGLGLFLGALTGLLAVFLICIWTGPILSLFSGETAAFLQKSLDASCIGRFLLEHNPFGGDFFRNH</sequence>
<dbReference type="PANTHER" id="PTHR37306">
    <property type="entry name" value="COLICIN V PRODUCTION PROTEIN"/>
    <property type="match status" value="1"/>
</dbReference>
<reference evidence="6" key="1">
    <citation type="submission" date="2020-08" db="EMBL/GenBank/DDBJ databases">
        <title>Genome public.</title>
        <authorList>
            <person name="Liu C."/>
            <person name="Sun Q."/>
        </authorList>
    </citation>
    <scope>NUCLEOTIDE SEQUENCE</scope>
    <source>
        <strain evidence="6">NSJ-40</strain>
    </source>
</reference>
<accession>A0A926DB58</accession>
<keyword evidence="3 5" id="KW-1133">Transmembrane helix</keyword>
<gene>
    <name evidence="6" type="ORF">IAG03_09015</name>
</gene>
<feature type="transmembrane region" description="Helical" evidence="5">
    <location>
        <begin position="30"/>
        <end position="50"/>
    </location>
</feature>
<evidence type="ECO:0000256" key="1">
    <source>
        <dbReference type="ARBA" id="ARBA00004141"/>
    </source>
</evidence>
<keyword evidence="2 5" id="KW-0812">Transmembrane</keyword>